<evidence type="ECO:0000313" key="3">
    <source>
        <dbReference type="EMBL" id="NNI79557.1"/>
    </source>
</evidence>
<dbReference type="KEGG" id="pmul:DR93_761"/>
<dbReference type="Proteomes" id="UP001145481">
    <property type="component" value="Unassembled WGS sequence"/>
</dbReference>
<dbReference type="AlphaFoldDB" id="A0A849CKQ2"/>
<evidence type="ECO:0000313" key="1">
    <source>
        <dbReference type="EMBL" id="MDA5623111.1"/>
    </source>
</evidence>
<reference evidence="3 4" key="1">
    <citation type="journal article" date="2018" name="Front. Microbiol.">
        <title>Genetic and Phylogenetic Characteristics of Pasteurella multocida Isolates From Different Host Species.</title>
        <authorList>
            <person name="Peng Z."/>
            <person name="Liang W."/>
            <person name="Wang F."/>
            <person name="Xu Z."/>
            <person name="Xie Z."/>
            <person name="Lian Z."/>
            <person name="Hua L."/>
            <person name="Zhou R."/>
            <person name="Chen H."/>
            <person name="Wu B."/>
        </authorList>
    </citation>
    <scope>NUCLEOTIDE SEQUENCE [LARGE SCALE GENOMIC DNA]</scope>
    <source>
        <strain evidence="3 4">HNA06</strain>
    </source>
</reference>
<proteinExistence type="predicted"/>
<sequence>MKKSEFKNSFIELLSNNIDNLNYDEKIHFIKKILTEYEIEKDKTDRTPVNKGQPWNDHQLELILSLPATKKNCLKFAKIFGRGYGSIEQIYRWASTPKNQLTKERLNDAFIQQIMRVKRNLELRN</sequence>
<reference evidence="1" key="2">
    <citation type="submission" date="2022-07" db="EMBL/GenBank/DDBJ databases">
        <title>Genome-based characterization of novel serogroup A variants of Pasteurella multocida.</title>
        <authorList>
            <person name="Prajapati A."/>
            <person name="Yogisharadhya R."/>
            <person name="Mohanty N."/>
            <person name="Chanda M."/>
            <person name="Mendem S.K."/>
            <person name="Siddaramappa S."/>
            <person name="Shivachandra S.B."/>
        </authorList>
    </citation>
    <scope>NUCLEOTIDE SEQUENCE</scope>
    <source>
        <strain evidence="1">NIVEDIPm19</strain>
    </source>
</reference>
<dbReference type="EMBL" id="JANIEN010000011">
    <property type="protein sequence ID" value="MDT3452923.1"/>
    <property type="molecule type" value="Genomic_DNA"/>
</dbReference>
<accession>A0A849CKQ2</accession>
<reference evidence="2" key="3">
    <citation type="submission" date="2022-07" db="EMBL/GenBank/DDBJ databases">
        <title>Sequence of Pasteurella multocoda 17BRD-035.</title>
        <authorList>
            <person name="Roy Chowdhury P."/>
            <person name="Alhamami T."/>
            <person name="Trott D.J."/>
            <person name="Djordvevic S.P."/>
        </authorList>
    </citation>
    <scope>NUCLEOTIDE SEQUENCE</scope>
    <source>
        <strain evidence="2">17BRD-035</strain>
    </source>
</reference>
<comment type="caution">
    <text evidence="3">The sequence shown here is derived from an EMBL/GenBank/DDBJ whole genome shotgun (WGS) entry which is preliminary data.</text>
</comment>
<dbReference type="RefSeq" id="WP_010907072.1">
    <property type="nucleotide sequence ID" value="NZ_AP025519.1"/>
</dbReference>
<protein>
    <submittedName>
        <fullName evidence="3">Uncharacterized protein</fullName>
    </submittedName>
</protein>
<dbReference type="EMBL" id="PPVL01000008">
    <property type="protein sequence ID" value="NNI79557.1"/>
    <property type="molecule type" value="Genomic_DNA"/>
</dbReference>
<evidence type="ECO:0000313" key="2">
    <source>
        <dbReference type="EMBL" id="MDT3452923.1"/>
    </source>
</evidence>
<gene>
    <name evidence="3" type="ORF">C2800_09030</name>
    <name evidence="1" type="ORF">NM948_06075</name>
    <name evidence="2" type="ORF">NQF69_09075</name>
</gene>
<name>A0A849CKQ2_PASMD</name>
<dbReference type="Proteomes" id="UP001182304">
    <property type="component" value="Unassembled WGS sequence"/>
</dbReference>
<evidence type="ECO:0000313" key="4">
    <source>
        <dbReference type="Proteomes" id="UP000540079"/>
    </source>
</evidence>
<dbReference type="Proteomes" id="UP000540079">
    <property type="component" value="Unassembled WGS sequence"/>
</dbReference>
<organism evidence="3 4">
    <name type="scientific">Pasteurella multocida</name>
    <dbReference type="NCBI Taxonomy" id="747"/>
    <lineage>
        <taxon>Bacteria</taxon>
        <taxon>Pseudomonadati</taxon>
        <taxon>Pseudomonadota</taxon>
        <taxon>Gammaproteobacteria</taxon>
        <taxon>Pasteurellales</taxon>
        <taxon>Pasteurellaceae</taxon>
        <taxon>Pasteurella</taxon>
    </lineage>
</organism>
<dbReference type="EMBL" id="JANJHC010000010">
    <property type="protein sequence ID" value="MDA5623111.1"/>
    <property type="molecule type" value="Genomic_DNA"/>
</dbReference>